<comment type="caution">
    <text evidence="1">The sequence shown here is derived from an EMBL/GenBank/DDBJ whole genome shotgun (WGS) entry which is preliminary data.</text>
</comment>
<sequence>MDEFPTGNRGTGPRFSTAFRCYDSSEEDGGWSEQAWVEETSDAYGLEAQQRRRAPWWQELIHVHQSLPEDASSIKLKWFCDKSGVVFFYAVSRKCRRYQMYALSLETLAVENLACRDGGYNPWPAAELYRGRTSPLGSTSRPRFREEVPGVGVRLSLVHAAPVQAAMPVHLAASGHREGVCAGVFKLEAYHKPL</sequence>
<dbReference type="OrthoDB" id="10550535at2759"/>
<dbReference type="PANTHER" id="PTHR36140:SF3">
    <property type="entry name" value="F-BOX DOMAIN-CONTAINING PROTEIN"/>
    <property type="match status" value="1"/>
</dbReference>
<evidence type="ECO:0000313" key="2">
    <source>
        <dbReference type="Proteomes" id="UP000636709"/>
    </source>
</evidence>
<dbReference type="EMBL" id="JACEFO010002268">
    <property type="protein sequence ID" value="KAF8670053.1"/>
    <property type="molecule type" value="Genomic_DNA"/>
</dbReference>
<organism evidence="1 2">
    <name type="scientific">Digitaria exilis</name>
    <dbReference type="NCBI Taxonomy" id="1010633"/>
    <lineage>
        <taxon>Eukaryota</taxon>
        <taxon>Viridiplantae</taxon>
        <taxon>Streptophyta</taxon>
        <taxon>Embryophyta</taxon>
        <taxon>Tracheophyta</taxon>
        <taxon>Spermatophyta</taxon>
        <taxon>Magnoliopsida</taxon>
        <taxon>Liliopsida</taxon>
        <taxon>Poales</taxon>
        <taxon>Poaceae</taxon>
        <taxon>PACMAD clade</taxon>
        <taxon>Panicoideae</taxon>
        <taxon>Panicodae</taxon>
        <taxon>Paniceae</taxon>
        <taxon>Anthephorinae</taxon>
        <taxon>Digitaria</taxon>
    </lineage>
</organism>
<keyword evidence="2" id="KW-1185">Reference proteome</keyword>
<proteinExistence type="predicted"/>
<evidence type="ECO:0000313" key="1">
    <source>
        <dbReference type="EMBL" id="KAF8670053.1"/>
    </source>
</evidence>
<gene>
    <name evidence="1" type="ORF">HU200_051245</name>
</gene>
<protein>
    <submittedName>
        <fullName evidence="1">Uncharacterized protein</fullName>
    </submittedName>
</protein>
<dbReference type="PANTHER" id="PTHR36140">
    <property type="entry name" value="F-BOX DOMAIN-CONTAINING PROTEIN-RELATED"/>
    <property type="match status" value="1"/>
</dbReference>
<reference evidence="1" key="1">
    <citation type="submission" date="2020-07" db="EMBL/GenBank/DDBJ databases">
        <title>Genome sequence and genetic diversity analysis of an under-domesticated orphan crop, white fonio (Digitaria exilis).</title>
        <authorList>
            <person name="Bennetzen J.L."/>
            <person name="Chen S."/>
            <person name="Ma X."/>
            <person name="Wang X."/>
            <person name="Yssel A.E.J."/>
            <person name="Chaluvadi S.R."/>
            <person name="Johnson M."/>
            <person name="Gangashetty P."/>
            <person name="Hamidou F."/>
            <person name="Sanogo M.D."/>
            <person name="Zwaenepoel A."/>
            <person name="Wallace J."/>
            <person name="Van De Peer Y."/>
            <person name="Van Deynze A."/>
        </authorList>
    </citation>
    <scope>NUCLEOTIDE SEQUENCE</scope>
    <source>
        <tissue evidence="1">Leaves</tissue>
    </source>
</reference>
<name>A0A835ASU2_9POAL</name>
<dbReference type="Proteomes" id="UP000636709">
    <property type="component" value="Unassembled WGS sequence"/>
</dbReference>
<accession>A0A835ASU2</accession>
<dbReference type="AlphaFoldDB" id="A0A835ASU2"/>